<dbReference type="RefSeq" id="WP_068395982.1">
    <property type="nucleotide sequence ID" value="NZ_CP014504.1"/>
</dbReference>
<protein>
    <submittedName>
        <fullName evidence="8">Carbohydrate-binding protein</fullName>
    </submittedName>
</protein>
<dbReference type="InterPro" id="IPR033985">
    <property type="entry name" value="SusD-like_N"/>
</dbReference>
<reference evidence="8 9" key="1">
    <citation type="submission" date="2016-03" db="EMBL/GenBank/DDBJ databases">
        <title>Complete genome sequence of Pedobacter cryoconitis PAMC 27485.</title>
        <authorList>
            <person name="Lee J."/>
            <person name="Kim O.-S."/>
        </authorList>
    </citation>
    <scope>NUCLEOTIDE SEQUENCE [LARGE SCALE GENOMIC DNA]</scope>
    <source>
        <strain evidence="8 9">PAMC 27485</strain>
    </source>
</reference>
<dbReference type="KEGG" id="pcm:AY601_0512"/>
<dbReference type="PROSITE" id="PS51257">
    <property type="entry name" value="PROKAR_LIPOPROTEIN"/>
    <property type="match status" value="1"/>
</dbReference>
<keyword evidence="5" id="KW-0998">Cell outer membrane</keyword>
<dbReference type="AlphaFoldDB" id="A0A127V8E1"/>
<evidence type="ECO:0000256" key="5">
    <source>
        <dbReference type="ARBA" id="ARBA00023237"/>
    </source>
</evidence>
<dbReference type="Gene3D" id="1.25.40.390">
    <property type="match status" value="1"/>
</dbReference>
<dbReference type="Pfam" id="PF07980">
    <property type="entry name" value="SusD_RagB"/>
    <property type="match status" value="1"/>
</dbReference>
<comment type="similarity">
    <text evidence="2">Belongs to the SusD family.</text>
</comment>
<dbReference type="InterPro" id="IPR012944">
    <property type="entry name" value="SusD_RagB_dom"/>
</dbReference>
<evidence type="ECO:0000259" key="6">
    <source>
        <dbReference type="Pfam" id="PF07980"/>
    </source>
</evidence>
<evidence type="ECO:0000256" key="2">
    <source>
        <dbReference type="ARBA" id="ARBA00006275"/>
    </source>
</evidence>
<gene>
    <name evidence="8" type="ORF">AY601_0512</name>
</gene>
<accession>A0A127V8E1</accession>
<evidence type="ECO:0000313" key="8">
    <source>
        <dbReference type="EMBL" id="AMP97467.1"/>
    </source>
</evidence>
<evidence type="ECO:0000313" key="9">
    <source>
        <dbReference type="Proteomes" id="UP000071561"/>
    </source>
</evidence>
<evidence type="ECO:0000256" key="1">
    <source>
        <dbReference type="ARBA" id="ARBA00004442"/>
    </source>
</evidence>
<evidence type="ECO:0000256" key="3">
    <source>
        <dbReference type="ARBA" id="ARBA00022729"/>
    </source>
</evidence>
<dbReference type="OrthoDB" id="1094477at2"/>
<comment type="subcellular location">
    <subcellularLocation>
        <location evidence="1">Cell outer membrane</location>
    </subcellularLocation>
</comment>
<name>A0A127V8E1_9SPHI</name>
<dbReference type="Proteomes" id="UP000071561">
    <property type="component" value="Chromosome"/>
</dbReference>
<feature type="domain" description="RagB/SusD" evidence="6">
    <location>
        <begin position="373"/>
        <end position="506"/>
    </location>
</feature>
<dbReference type="Pfam" id="PF14322">
    <property type="entry name" value="SusD-like_3"/>
    <property type="match status" value="1"/>
</dbReference>
<keyword evidence="4" id="KW-0472">Membrane</keyword>
<organism evidence="8 9">
    <name type="scientific">Pedobacter cryoconitis</name>
    <dbReference type="NCBI Taxonomy" id="188932"/>
    <lineage>
        <taxon>Bacteria</taxon>
        <taxon>Pseudomonadati</taxon>
        <taxon>Bacteroidota</taxon>
        <taxon>Sphingobacteriia</taxon>
        <taxon>Sphingobacteriales</taxon>
        <taxon>Sphingobacteriaceae</taxon>
        <taxon>Pedobacter</taxon>
    </lineage>
</organism>
<dbReference type="InterPro" id="IPR011990">
    <property type="entry name" value="TPR-like_helical_dom_sf"/>
</dbReference>
<keyword evidence="3" id="KW-0732">Signal</keyword>
<evidence type="ECO:0000256" key="4">
    <source>
        <dbReference type="ARBA" id="ARBA00023136"/>
    </source>
</evidence>
<feature type="domain" description="SusD-like N-terminal" evidence="7">
    <location>
        <begin position="110"/>
        <end position="242"/>
    </location>
</feature>
<keyword evidence="9" id="KW-1185">Reference proteome</keyword>
<dbReference type="SUPFAM" id="SSF48452">
    <property type="entry name" value="TPR-like"/>
    <property type="match status" value="1"/>
</dbReference>
<evidence type="ECO:0000259" key="7">
    <source>
        <dbReference type="Pfam" id="PF14322"/>
    </source>
</evidence>
<proteinExistence type="inferred from homology"/>
<dbReference type="GO" id="GO:0009279">
    <property type="term" value="C:cell outer membrane"/>
    <property type="evidence" value="ECO:0007669"/>
    <property type="project" value="UniProtKB-SubCell"/>
</dbReference>
<sequence>MNKKKFTLYSLLLISIVFGSCKKFLAEYSQDAIRPTTTADLEALMYSDAYPYNTPFDSFDLLTDDIQCNGLAKGNDNLPVAGYSDILQVGMGMFKFDPQMFEGSSVIAERANVYTAYYTKIKGCNVVLDYLDKVSGSEASKNAILGQCLFLRSFYYLKLVTTYGKPYSGTGVNPEAALGVPLILSSQVKDGGVKRNTLKEVYDQVEKDLLQAADLLQNNFEPPTTFRVGATSANALLSRFYLYRGLNTDWDKAIAYAGRVLTVKSSLTQLISYYATGFYINQGIYLSTGPEVLWGYGGSTTTESNPYFPSQEQFYPPYAVSASLANLYNRGDGANTGNEGDLRYKTYFLTYDNGSVFLFRSNKAPSNARYGGKGLRVAEVYLNRAEAYIKRFIQSGNAADRNAALSDLNYLRRNRYDTRNTPYTPVEITDAAALFKFCQDERRRELCLEDGHRWVDIKRWGLAVTHTFIAASGSTTQHVLQANSNLYALPIPYVAFLNNPQLVQNPQ</sequence>
<dbReference type="PATRIC" id="fig|188932.3.peg.522"/>
<dbReference type="EMBL" id="CP014504">
    <property type="protein sequence ID" value="AMP97467.1"/>
    <property type="molecule type" value="Genomic_DNA"/>
</dbReference>